<accession>B7PHE9</accession>
<organism>
    <name type="scientific">Ixodes scapularis</name>
    <name type="common">Black-legged tick</name>
    <name type="synonym">Deer tick</name>
    <dbReference type="NCBI Taxonomy" id="6945"/>
    <lineage>
        <taxon>Eukaryota</taxon>
        <taxon>Metazoa</taxon>
        <taxon>Ecdysozoa</taxon>
        <taxon>Arthropoda</taxon>
        <taxon>Chelicerata</taxon>
        <taxon>Arachnida</taxon>
        <taxon>Acari</taxon>
        <taxon>Parasitiformes</taxon>
        <taxon>Ixodida</taxon>
        <taxon>Ixodoidea</taxon>
        <taxon>Ixodidae</taxon>
        <taxon>Ixodinae</taxon>
        <taxon>Ixodes</taxon>
    </lineage>
</organism>
<protein>
    <submittedName>
        <fullName evidence="1 2">Uncharacterized protein</fullName>
    </submittedName>
</protein>
<dbReference type="AlphaFoldDB" id="B7PHE9"/>
<dbReference type="EnsemblMetazoa" id="ISCW018275-RA">
    <property type="protein sequence ID" value="ISCW018275-PA"/>
    <property type="gene ID" value="ISCW018275"/>
</dbReference>
<dbReference type="VEuPathDB" id="VectorBase:ISCW018275"/>
<proteinExistence type="predicted"/>
<dbReference type="InParanoid" id="B7PHE9"/>
<dbReference type="HOGENOM" id="CLU_2608681_0_0_1"/>
<evidence type="ECO:0000313" key="3">
    <source>
        <dbReference type="Proteomes" id="UP000001555"/>
    </source>
</evidence>
<reference evidence="1 3" key="1">
    <citation type="submission" date="2008-03" db="EMBL/GenBank/DDBJ databases">
        <title>Annotation of Ixodes scapularis.</title>
        <authorList>
            <consortium name="Ixodes scapularis Genome Project Consortium"/>
            <person name="Caler E."/>
            <person name="Hannick L.I."/>
            <person name="Bidwell S."/>
            <person name="Joardar V."/>
            <person name="Thiagarajan M."/>
            <person name="Amedeo P."/>
            <person name="Galinsky K.J."/>
            <person name="Schobel S."/>
            <person name="Inman J."/>
            <person name="Hostetler J."/>
            <person name="Miller J."/>
            <person name="Hammond M."/>
            <person name="Megy K."/>
            <person name="Lawson D."/>
            <person name="Kodira C."/>
            <person name="Sutton G."/>
            <person name="Meyer J."/>
            <person name="Hill C.A."/>
            <person name="Birren B."/>
            <person name="Nene V."/>
            <person name="Collins F."/>
            <person name="Alarcon-Chaidez F."/>
            <person name="Wikel S."/>
            <person name="Strausberg R."/>
        </authorList>
    </citation>
    <scope>NUCLEOTIDE SEQUENCE [LARGE SCALE GENOMIC DNA]</scope>
    <source>
        <strain evidence="3">Wikel</strain>
        <strain evidence="1">Wikel colony</strain>
    </source>
</reference>
<dbReference type="Proteomes" id="UP000001555">
    <property type="component" value="Unassembled WGS sequence"/>
</dbReference>
<dbReference type="EMBL" id="DS712722">
    <property type="protein sequence ID" value="EEC06021.1"/>
    <property type="molecule type" value="Genomic_DNA"/>
</dbReference>
<keyword evidence="3" id="KW-1185">Reference proteome</keyword>
<dbReference type="PaxDb" id="6945-B7PHE9"/>
<sequence>MHYKVEQITREEVSSYVRLMQALLSTTMSKHLGVDFASLPPYKFLRESAGPLLETSWVQFLRRLKTRMAQHSKPQLEPA</sequence>
<reference evidence="2" key="2">
    <citation type="submission" date="2020-05" db="UniProtKB">
        <authorList>
            <consortium name="EnsemblMetazoa"/>
        </authorList>
    </citation>
    <scope>IDENTIFICATION</scope>
    <source>
        <strain evidence="2">wikel</strain>
    </source>
</reference>
<dbReference type="VEuPathDB" id="VectorBase:ISCI018275"/>
<dbReference type="EMBL" id="ABJB010095888">
    <property type="status" value="NOT_ANNOTATED_CDS"/>
    <property type="molecule type" value="Genomic_DNA"/>
</dbReference>
<evidence type="ECO:0000313" key="1">
    <source>
        <dbReference type="EMBL" id="EEC06021.1"/>
    </source>
</evidence>
<gene>
    <name evidence="1" type="ORF">IscW_ISCW018275</name>
</gene>
<name>B7PHE9_IXOSC</name>
<evidence type="ECO:0000313" key="2">
    <source>
        <dbReference type="EnsemblMetazoa" id="ISCW018275-PA"/>
    </source>
</evidence>